<dbReference type="InterPro" id="IPR023198">
    <property type="entry name" value="PGP-like_dom2"/>
</dbReference>
<sequence length="280" mass="30956">MPTGSRRPPRDPTSPDQPPPLVDVPLPIVTSTSQYAEVSRPVHLVRPPVPPRRVERGVVVFDLDGTILDDMSLVSAVAGDVLEKAFGTPNAEGRIHYLATTGMPFEAQLAQLFPDAPLARRQETARVFHERKVTEAYARAKPFPEVPKLLKRLAGQRWTLVVSTGAEAEMADLLLEREGLRFWFEEVLGSGDGTKREHLAEYRRRYPDRPMFLVGDSRFDMEAAHSSPGVIAIGRASRVPGWTLTRRTSRSGAPRGRTTNSGISPKRSTGSPDRPRPRVG</sequence>
<dbReference type="InterPro" id="IPR023214">
    <property type="entry name" value="HAD_sf"/>
</dbReference>
<dbReference type="EC" id="3.-.-.-" evidence="2"/>
<dbReference type="GO" id="GO:0006281">
    <property type="term" value="P:DNA repair"/>
    <property type="evidence" value="ECO:0007669"/>
    <property type="project" value="TreeGrafter"/>
</dbReference>
<accession>T1AW80</accession>
<feature type="compositionally biased region" description="Polar residues" evidence="1">
    <location>
        <begin position="257"/>
        <end position="271"/>
    </location>
</feature>
<dbReference type="GO" id="GO:0008967">
    <property type="term" value="F:phosphoglycolate phosphatase activity"/>
    <property type="evidence" value="ECO:0007669"/>
    <property type="project" value="TreeGrafter"/>
</dbReference>
<dbReference type="AlphaFoldDB" id="T1AW80"/>
<organism evidence="2">
    <name type="scientific">mine drainage metagenome</name>
    <dbReference type="NCBI Taxonomy" id="410659"/>
    <lineage>
        <taxon>unclassified sequences</taxon>
        <taxon>metagenomes</taxon>
        <taxon>ecological metagenomes</taxon>
    </lineage>
</organism>
<dbReference type="GO" id="GO:0005829">
    <property type="term" value="C:cytosol"/>
    <property type="evidence" value="ECO:0007669"/>
    <property type="project" value="TreeGrafter"/>
</dbReference>
<dbReference type="PANTHER" id="PTHR43434">
    <property type="entry name" value="PHOSPHOGLYCOLATE PHOSPHATASE"/>
    <property type="match status" value="1"/>
</dbReference>
<keyword evidence="2" id="KW-0378">Hydrolase</keyword>
<dbReference type="Pfam" id="PF13419">
    <property type="entry name" value="HAD_2"/>
    <property type="match status" value="1"/>
</dbReference>
<dbReference type="InterPro" id="IPR050155">
    <property type="entry name" value="HAD-like_hydrolase_sf"/>
</dbReference>
<dbReference type="InterPro" id="IPR036412">
    <property type="entry name" value="HAD-like_sf"/>
</dbReference>
<comment type="caution">
    <text evidence="2">The sequence shown here is derived from an EMBL/GenBank/DDBJ whole genome shotgun (WGS) entry which is preliminary data.</text>
</comment>
<dbReference type="PANTHER" id="PTHR43434:SF1">
    <property type="entry name" value="PHOSPHOGLYCOLATE PHOSPHATASE"/>
    <property type="match status" value="1"/>
</dbReference>
<dbReference type="SFLD" id="SFLDS00003">
    <property type="entry name" value="Haloacid_Dehalogenase"/>
    <property type="match status" value="1"/>
</dbReference>
<dbReference type="SUPFAM" id="SSF56784">
    <property type="entry name" value="HAD-like"/>
    <property type="match status" value="1"/>
</dbReference>
<dbReference type="Gene3D" id="3.40.50.1000">
    <property type="entry name" value="HAD superfamily/HAD-like"/>
    <property type="match status" value="1"/>
</dbReference>
<dbReference type="SFLD" id="SFLDG01129">
    <property type="entry name" value="C1.5:_HAD__Beta-PGM__Phosphata"/>
    <property type="match status" value="1"/>
</dbReference>
<gene>
    <name evidence="2" type="ORF">B1B_06562</name>
</gene>
<feature type="region of interest" description="Disordered" evidence="1">
    <location>
        <begin position="1"/>
        <end position="22"/>
    </location>
</feature>
<evidence type="ECO:0000313" key="2">
    <source>
        <dbReference type="EMBL" id="EQD64886.1"/>
    </source>
</evidence>
<name>T1AW80_9ZZZZ</name>
<dbReference type="InterPro" id="IPR041492">
    <property type="entry name" value="HAD_2"/>
</dbReference>
<dbReference type="EMBL" id="AUZY01004148">
    <property type="protein sequence ID" value="EQD64886.1"/>
    <property type="molecule type" value="Genomic_DNA"/>
</dbReference>
<feature type="compositionally biased region" description="Pro residues" evidence="1">
    <location>
        <begin position="11"/>
        <end position="22"/>
    </location>
</feature>
<protein>
    <submittedName>
        <fullName evidence="2">Haloacid dehalogenase-like hydrolase domain protein</fullName>
        <ecNumber evidence="2">3.-.-.-</ecNumber>
    </submittedName>
</protein>
<dbReference type="Gene3D" id="1.10.150.240">
    <property type="entry name" value="Putative phosphatase, domain 2"/>
    <property type="match status" value="1"/>
</dbReference>
<reference evidence="2" key="1">
    <citation type="submission" date="2013-08" db="EMBL/GenBank/DDBJ databases">
        <authorList>
            <person name="Mendez C."/>
            <person name="Richter M."/>
            <person name="Ferrer M."/>
            <person name="Sanchez J."/>
        </authorList>
    </citation>
    <scope>NUCLEOTIDE SEQUENCE</scope>
</reference>
<reference evidence="2" key="2">
    <citation type="journal article" date="2014" name="ISME J.">
        <title>Microbial stratification in low pH oxic and suboxic macroscopic growths along an acid mine drainage.</title>
        <authorList>
            <person name="Mendez-Garcia C."/>
            <person name="Mesa V."/>
            <person name="Sprenger R.R."/>
            <person name="Richter M."/>
            <person name="Diez M.S."/>
            <person name="Solano J."/>
            <person name="Bargiela R."/>
            <person name="Golyshina O.V."/>
            <person name="Manteca A."/>
            <person name="Ramos J.L."/>
            <person name="Gallego J.R."/>
            <person name="Llorente I."/>
            <person name="Martins Dos Santos V.A."/>
            <person name="Jensen O.N."/>
            <person name="Pelaez A.I."/>
            <person name="Sanchez J."/>
            <person name="Ferrer M."/>
        </authorList>
    </citation>
    <scope>NUCLEOTIDE SEQUENCE</scope>
</reference>
<feature type="region of interest" description="Disordered" evidence="1">
    <location>
        <begin position="242"/>
        <end position="280"/>
    </location>
</feature>
<proteinExistence type="predicted"/>
<evidence type="ECO:0000256" key="1">
    <source>
        <dbReference type="SAM" id="MobiDB-lite"/>
    </source>
</evidence>
<feature type="non-terminal residue" evidence="2">
    <location>
        <position position="280"/>
    </location>
</feature>